<keyword evidence="3" id="KW-0804">Transcription</keyword>
<dbReference type="InterPro" id="IPR036864">
    <property type="entry name" value="Zn2-C6_fun-type_DNA-bd_sf"/>
</dbReference>
<dbReference type="GO" id="GO:0000981">
    <property type="term" value="F:DNA-binding transcription factor activity, RNA polymerase II-specific"/>
    <property type="evidence" value="ECO:0007669"/>
    <property type="project" value="InterPro"/>
</dbReference>
<dbReference type="SMART" id="SM00066">
    <property type="entry name" value="GAL4"/>
    <property type="match status" value="1"/>
</dbReference>
<keyword evidence="2" id="KW-0238">DNA-binding</keyword>
<reference evidence="7 8" key="1">
    <citation type="journal article" date="2023" name="IMA Fungus">
        <title>Comparative genomic study of the Penicillium genus elucidates a diverse pangenome and 15 lateral gene transfer events.</title>
        <authorList>
            <person name="Petersen C."/>
            <person name="Sorensen T."/>
            <person name="Nielsen M.R."/>
            <person name="Sondergaard T.E."/>
            <person name="Sorensen J.L."/>
            <person name="Fitzpatrick D.A."/>
            <person name="Frisvad J.C."/>
            <person name="Nielsen K.L."/>
        </authorList>
    </citation>
    <scope>NUCLEOTIDE SEQUENCE [LARGE SCALE GENOMIC DNA]</scope>
    <source>
        <strain evidence="7 8">IBT 29057</strain>
    </source>
</reference>
<protein>
    <recommendedName>
        <fullName evidence="6">Zn(2)-C6 fungal-type domain-containing protein</fullName>
    </recommendedName>
</protein>
<keyword evidence="1" id="KW-0805">Transcription regulation</keyword>
<dbReference type="PROSITE" id="PS50048">
    <property type="entry name" value="ZN2_CY6_FUNGAL_2"/>
    <property type="match status" value="1"/>
</dbReference>
<feature type="region of interest" description="Disordered" evidence="5">
    <location>
        <begin position="1"/>
        <end position="25"/>
    </location>
</feature>
<keyword evidence="8" id="KW-1185">Reference proteome</keyword>
<evidence type="ECO:0000256" key="5">
    <source>
        <dbReference type="SAM" id="MobiDB-lite"/>
    </source>
</evidence>
<dbReference type="PROSITE" id="PS00463">
    <property type="entry name" value="ZN2_CY6_FUNGAL_1"/>
    <property type="match status" value="1"/>
</dbReference>
<proteinExistence type="predicted"/>
<feature type="compositionally biased region" description="Basic residues" evidence="5">
    <location>
        <begin position="13"/>
        <end position="25"/>
    </location>
</feature>
<evidence type="ECO:0000313" key="8">
    <source>
        <dbReference type="Proteomes" id="UP001216150"/>
    </source>
</evidence>
<comment type="caution">
    <text evidence="7">The sequence shown here is derived from an EMBL/GenBank/DDBJ whole genome shotgun (WGS) entry which is preliminary data.</text>
</comment>
<dbReference type="EMBL" id="JAQJAC010000004">
    <property type="protein sequence ID" value="KAJ5585628.1"/>
    <property type="molecule type" value="Genomic_DNA"/>
</dbReference>
<accession>A0AAD6DIH5</accession>
<dbReference type="CDD" id="cd12148">
    <property type="entry name" value="fungal_TF_MHR"/>
    <property type="match status" value="1"/>
</dbReference>
<dbReference type="Pfam" id="PF00172">
    <property type="entry name" value="Zn_clus"/>
    <property type="match status" value="1"/>
</dbReference>
<evidence type="ECO:0000256" key="1">
    <source>
        <dbReference type="ARBA" id="ARBA00023015"/>
    </source>
</evidence>
<dbReference type="Gene3D" id="4.10.240.10">
    <property type="entry name" value="Zn(2)-C6 fungal-type DNA-binding domain"/>
    <property type="match status" value="1"/>
</dbReference>
<dbReference type="GO" id="GO:0008270">
    <property type="term" value="F:zinc ion binding"/>
    <property type="evidence" value="ECO:0007669"/>
    <property type="project" value="InterPro"/>
</dbReference>
<dbReference type="PANTHER" id="PTHR47785:SF7">
    <property type="entry name" value="ZN(II)2CYS6 TRANSCRIPTION FACTOR (EUROFUNG)"/>
    <property type="match status" value="1"/>
</dbReference>
<dbReference type="CDD" id="cd00067">
    <property type="entry name" value="GAL4"/>
    <property type="match status" value="1"/>
</dbReference>
<gene>
    <name evidence="7" type="ORF">N7450_005415</name>
</gene>
<evidence type="ECO:0000256" key="4">
    <source>
        <dbReference type="ARBA" id="ARBA00023242"/>
    </source>
</evidence>
<evidence type="ECO:0000256" key="3">
    <source>
        <dbReference type="ARBA" id="ARBA00023163"/>
    </source>
</evidence>
<keyword evidence="4" id="KW-0539">Nucleus</keyword>
<organism evidence="7 8">
    <name type="scientific">Penicillium hetheringtonii</name>
    <dbReference type="NCBI Taxonomy" id="911720"/>
    <lineage>
        <taxon>Eukaryota</taxon>
        <taxon>Fungi</taxon>
        <taxon>Dikarya</taxon>
        <taxon>Ascomycota</taxon>
        <taxon>Pezizomycotina</taxon>
        <taxon>Eurotiomycetes</taxon>
        <taxon>Eurotiomycetidae</taxon>
        <taxon>Eurotiales</taxon>
        <taxon>Aspergillaceae</taxon>
        <taxon>Penicillium</taxon>
    </lineage>
</organism>
<name>A0AAD6DIH5_9EURO</name>
<dbReference type="InterPro" id="IPR053181">
    <property type="entry name" value="EcdB-like_regulator"/>
</dbReference>
<sequence>MESSNPPADKPDGRKRRHSRVAATYPRKRATQACQTCRIKRTKCDNTRPSCESCVRLGAECSYQEICLSTFDSASLAILKRIDDLEALIQTKGNDDPPPVTLSHVLPSISPCCSPNETWTSGLEQQAQWEPTFINIEEVLKWPVFDDHEFDARLYSLSPCDENTVKPDLQIPIDLDVHAADHLVRKFFDHVHIFNPTLEEEDINKYLRSVQLNGIGWDAISCLLLLIYANGSIATPFVRGCQGVDSILFRQSQEFLQGEAYFLAAQKRMGMLLCKGGVIEVQCFFLAGVYLMTTLRAVEAWRMFVQALACCEGFSILRTNDYHEDAWEAKQRVYWTCLKSELDEAAWYFYLAEIALRRLENRILSYLYQIRNVISKPSLESAILDFEEQADGWLKSLPKALATDAENQYTDQNEPFRFILSGHFLDCQETMYWHFLVEAIHSQGSRTSNSFLQKALKVCVDRIQQNRMGFYHRHHGTWLMLRSCARSAIVLLAAERSVNLGCFLPTGWEGAVLDATRMLQFWKDESNDIMGLFNIVQVLLQARAN</sequence>
<dbReference type="SUPFAM" id="SSF57701">
    <property type="entry name" value="Zn2/Cys6 DNA-binding domain"/>
    <property type="match status" value="1"/>
</dbReference>
<dbReference type="AlphaFoldDB" id="A0AAD6DIH5"/>
<dbReference type="GO" id="GO:0003677">
    <property type="term" value="F:DNA binding"/>
    <property type="evidence" value="ECO:0007669"/>
    <property type="project" value="UniProtKB-KW"/>
</dbReference>
<evidence type="ECO:0000256" key="2">
    <source>
        <dbReference type="ARBA" id="ARBA00023125"/>
    </source>
</evidence>
<dbReference type="InterPro" id="IPR001138">
    <property type="entry name" value="Zn2Cys6_DnaBD"/>
</dbReference>
<dbReference type="Proteomes" id="UP001216150">
    <property type="component" value="Unassembled WGS sequence"/>
</dbReference>
<dbReference type="PANTHER" id="PTHR47785">
    <property type="entry name" value="ZN(II)2CYS6 TRANSCRIPTION FACTOR (EUROFUNG)-RELATED-RELATED"/>
    <property type="match status" value="1"/>
</dbReference>
<evidence type="ECO:0000259" key="6">
    <source>
        <dbReference type="PROSITE" id="PS50048"/>
    </source>
</evidence>
<evidence type="ECO:0000313" key="7">
    <source>
        <dbReference type="EMBL" id="KAJ5585628.1"/>
    </source>
</evidence>
<feature type="domain" description="Zn(2)-C6 fungal-type" evidence="6">
    <location>
        <begin position="33"/>
        <end position="63"/>
    </location>
</feature>